<comment type="caution">
    <text evidence="6">The sequence shown here is derived from an EMBL/GenBank/DDBJ whole genome shotgun (WGS) entry which is preliminary data.</text>
</comment>
<accession>A0AAW8EXZ6</accession>
<dbReference type="PANTHER" id="PTHR42734:SF17">
    <property type="entry name" value="METAL TRANSPORT SYSTEM ATP-BINDING PROTEIN TM_0124-RELATED"/>
    <property type="match status" value="1"/>
</dbReference>
<dbReference type="GO" id="GO:0005524">
    <property type="term" value="F:ATP binding"/>
    <property type="evidence" value="ECO:0007669"/>
    <property type="project" value="UniProtKB-KW"/>
</dbReference>
<comment type="similarity">
    <text evidence="1">Belongs to the ABC transporter superfamily.</text>
</comment>
<dbReference type="InterPro" id="IPR050153">
    <property type="entry name" value="Metal_Ion_Import_ABC"/>
</dbReference>
<dbReference type="InterPro" id="IPR003439">
    <property type="entry name" value="ABC_transporter-like_ATP-bd"/>
</dbReference>
<dbReference type="Pfam" id="PF00005">
    <property type="entry name" value="ABC_tran"/>
    <property type="match status" value="1"/>
</dbReference>
<evidence type="ECO:0000313" key="6">
    <source>
        <dbReference type="EMBL" id="MDQ0647252.1"/>
    </source>
</evidence>
<keyword evidence="7" id="KW-1185">Reference proteome</keyword>
<dbReference type="SUPFAM" id="SSF52540">
    <property type="entry name" value="P-loop containing nucleoside triphosphate hydrolases"/>
    <property type="match status" value="1"/>
</dbReference>
<name>A0AAW8EXZ6_9MICO</name>
<dbReference type="RefSeq" id="WP_307295026.1">
    <property type="nucleotide sequence ID" value="NZ_JAUSXV010000001.1"/>
</dbReference>
<dbReference type="AlphaFoldDB" id="A0AAW8EXZ6"/>
<keyword evidence="4 6" id="KW-0067">ATP-binding</keyword>
<dbReference type="InterPro" id="IPR003593">
    <property type="entry name" value="AAA+_ATPase"/>
</dbReference>
<dbReference type="PROSITE" id="PS50893">
    <property type="entry name" value="ABC_TRANSPORTER_2"/>
    <property type="match status" value="1"/>
</dbReference>
<proteinExistence type="inferred from homology"/>
<dbReference type="SMART" id="SM00382">
    <property type="entry name" value="AAA"/>
    <property type="match status" value="1"/>
</dbReference>
<gene>
    <name evidence="6" type="ORF">QFZ53_001448</name>
</gene>
<evidence type="ECO:0000256" key="1">
    <source>
        <dbReference type="ARBA" id="ARBA00005417"/>
    </source>
</evidence>
<keyword evidence="3" id="KW-0547">Nucleotide-binding</keyword>
<dbReference type="EMBL" id="JAUSXV010000001">
    <property type="protein sequence ID" value="MDQ0647252.1"/>
    <property type="molecule type" value="Genomic_DNA"/>
</dbReference>
<dbReference type="InterPro" id="IPR027417">
    <property type="entry name" value="P-loop_NTPase"/>
</dbReference>
<evidence type="ECO:0000256" key="4">
    <source>
        <dbReference type="ARBA" id="ARBA00022840"/>
    </source>
</evidence>
<protein>
    <submittedName>
        <fullName evidence="6">ABC-2 type transport system ATP-binding protein</fullName>
    </submittedName>
</protein>
<keyword evidence="2" id="KW-0813">Transport</keyword>
<organism evidence="6 7">
    <name type="scientific">Microbacterium natoriense</name>
    <dbReference type="NCBI Taxonomy" id="284570"/>
    <lineage>
        <taxon>Bacteria</taxon>
        <taxon>Bacillati</taxon>
        <taxon>Actinomycetota</taxon>
        <taxon>Actinomycetes</taxon>
        <taxon>Micrococcales</taxon>
        <taxon>Microbacteriaceae</taxon>
        <taxon>Microbacterium</taxon>
    </lineage>
</organism>
<evidence type="ECO:0000259" key="5">
    <source>
        <dbReference type="PROSITE" id="PS50893"/>
    </source>
</evidence>
<reference evidence="6 7" key="1">
    <citation type="submission" date="2023-07" db="EMBL/GenBank/DDBJ databases">
        <title>Comparative genomics of wheat-associated soil bacteria to identify genetic determinants of phenazine resistance.</title>
        <authorList>
            <person name="Mouncey N."/>
        </authorList>
    </citation>
    <scope>NUCLEOTIDE SEQUENCE [LARGE SCALE GENOMIC DNA]</scope>
    <source>
        <strain evidence="6 7">W4I9-1</strain>
    </source>
</reference>
<dbReference type="Proteomes" id="UP001244427">
    <property type="component" value="Unassembled WGS sequence"/>
</dbReference>
<evidence type="ECO:0000313" key="7">
    <source>
        <dbReference type="Proteomes" id="UP001244427"/>
    </source>
</evidence>
<dbReference type="PANTHER" id="PTHR42734">
    <property type="entry name" value="METAL TRANSPORT SYSTEM ATP-BINDING PROTEIN TM_0124-RELATED"/>
    <property type="match status" value="1"/>
</dbReference>
<evidence type="ECO:0000256" key="3">
    <source>
        <dbReference type="ARBA" id="ARBA00022741"/>
    </source>
</evidence>
<evidence type="ECO:0000256" key="2">
    <source>
        <dbReference type="ARBA" id="ARBA00022448"/>
    </source>
</evidence>
<feature type="domain" description="ABC transporter" evidence="5">
    <location>
        <begin position="3"/>
        <end position="219"/>
    </location>
</feature>
<dbReference type="Gene3D" id="3.40.50.300">
    <property type="entry name" value="P-loop containing nucleotide triphosphate hydrolases"/>
    <property type="match status" value="1"/>
</dbReference>
<dbReference type="GO" id="GO:0016887">
    <property type="term" value="F:ATP hydrolysis activity"/>
    <property type="evidence" value="ECO:0007669"/>
    <property type="project" value="InterPro"/>
</dbReference>
<sequence>MTSQLDVVWLRKSFGARPILDVALSLDAGDFCLILGENGAGKSTFFRCLLELDNHDGVVEVNGKRPRRHILGILDHPMLYPRWSAAANLRYVLNDSHADKIPVVQDLLGDLLRRPYGKMSTGQRKLVLLATLLASDADVLLLDEFSNGLDQSTRSRFREAVHRDLKERGRTIIATGHDLYAFESLPTRVMVLRDTQLTDITADYFSDRDLTRAYAQHVARNSA</sequence>